<dbReference type="EMBL" id="KV923985">
    <property type="protein sequence ID" value="PIO39002.1"/>
    <property type="molecule type" value="Genomic_DNA"/>
</dbReference>
<sequence length="116" mass="13499">MDVQVFLGVHTPVRDRWQSTVEPYDLCLPTSRCLQISVSGIGIFRLWFSIGEQARTLEGENEEVLILLKIRGEFSMSDWWNFTGIHQPAEEKKNTKCFSLELLKFTAHPIENTTRW</sequence>
<keyword evidence="2" id="KW-1185">Reference proteome</keyword>
<name>A0A2G9SFZ4_AQUCT</name>
<dbReference type="AlphaFoldDB" id="A0A2G9SFZ4"/>
<accession>A0A2G9SFZ4</accession>
<dbReference type="Proteomes" id="UP000228934">
    <property type="component" value="Unassembled WGS sequence"/>
</dbReference>
<dbReference type="OrthoDB" id="6019893at2759"/>
<gene>
    <name evidence="1" type="ORF">AB205_0162920</name>
</gene>
<organism evidence="1 2">
    <name type="scientific">Aquarana catesbeiana</name>
    <name type="common">American bullfrog</name>
    <name type="synonym">Rana catesbeiana</name>
    <dbReference type="NCBI Taxonomy" id="8400"/>
    <lineage>
        <taxon>Eukaryota</taxon>
        <taxon>Metazoa</taxon>
        <taxon>Chordata</taxon>
        <taxon>Craniata</taxon>
        <taxon>Vertebrata</taxon>
        <taxon>Euteleostomi</taxon>
        <taxon>Amphibia</taxon>
        <taxon>Batrachia</taxon>
        <taxon>Anura</taxon>
        <taxon>Neobatrachia</taxon>
        <taxon>Ranoidea</taxon>
        <taxon>Ranidae</taxon>
        <taxon>Aquarana</taxon>
    </lineage>
</organism>
<proteinExistence type="predicted"/>
<evidence type="ECO:0000313" key="1">
    <source>
        <dbReference type="EMBL" id="PIO39002.1"/>
    </source>
</evidence>
<reference evidence="2" key="1">
    <citation type="journal article" date="2017" name="Nat. Commun.">
        <title>The North American bullfrog draft genome provides insight into hormonal regulation of long noncoding RNA.</title>
        <authorList>
            <person name="Hammond S.A."/>
            <person name="Warren R.L."/>
            <person name="Vandervalk B.P."/>
            <person name="Kucuk E."/>
            <person name="Khan H."/>
            <person name="Gibb E.A."/>
            <person name="Pandoh P."/>
            <person name="Kirk H."/>
            <person name="Zhao Y."/>
            <person name="Jones M."/>
            <person name="Mungall A.J."/>
            <person name="Coope R."/>
            <person name="Pleasance S."/>
            <person name="Moore R.A."/>
            <person name="Holt R.A."/>
            <person name="Round J.M."/>
            <person name="Ohora S."/>
            <person name="Walle B.V."/>
            <person name="Veldhoen N."/>
            <person name="Helbing C.C."/>
            <person name="Birol I."/>
        </authorList>
    </citation>
    <scope>NUCLEOTIDE SEQUENCE [LARGE SCALE GENOMIC DNA]</scope>
</reference>
<protein>
    <submittedName>
        <fullName evidence="1">Uncharacterized protein</fullName>
    </submittedName>
</protein>
<evidence type="ECO:0000313" key="2">
    <source>
        <dbReference type="Proteomes" id="UP000228934"/>
    </source>
</evidence>